<keyword evidence="2" id="KW-1185">Reference proteome</keyword>
<protein>
    <submittedName>
        <fullName evidence="1">Uncharacterized protein</fullName>
    </submittedName>
</protein>
<organism evidence="1 2">
    <name type="scientific">Diacronema lutheri</name>
    <name type="common">Unicellular marine alga</name>
    <name type="synonym">Monochrysis lutheri</name>
    <dbReference type="NCBI Taxonomy" id="2081491"/>
    <lineage>
        <taxon>Eukaryota</taxon>
        <taxon>Haptista</taxon>
        <taxon>Haptophyta</taxon>
        <taxon>Pavlovophyceae</taxon>
        <taxon>Pavlovales</taxon>
        <taxon>Pavlovaceae</taxon>
        <taxon>Diacronema</taxon>
    </lineage>
</organism>
<dbReference type="AlphaFoldDB" id="A0A8J6C6J4"/>
<gene>
    <name evidence="1" type="ORF">KFE25_003885</name>
</gene>
<accession>A0A8J6C6J4</accession>
<dbReference type="EMBL" id="JAGTXO010000015">
    <property type="protein sequence ID" value="KAG8463612.1"/>
    <property type="molecule type" value="Genomic_DNA"/>
</dbReference>
<comment type="caution">
    <text evidence="1">The sequence shown here is derived from an EMBL/GenBank/DDBJ whole genome shotgun (WGS) entry which is preliminary data.</text>
</comment>
<proteinExistence type="predicted"/>
<dbReference type="Proteomes" id="UP000751190">
    <property type="component" value="Unassembled WGS sequence"/>
</dbReference>
<dbReference type="InterPro" id="IPR011989">
    <property type="entry name" value="ARM-like"/>
</dbReference>
<reference evidence="1" key="1">
    <citation type="submission" date="2021-05" db="EMBL/GenBank/DDBJ databases">
        <title>The genome of the haptophyte Pavlova lutheri (Diacronema luteri, Pavlovales) - a model for lipid biosynthesis in eukaryotic algae.</title>
        <authorList>
            <person name="Hulatt C.J."/>
            <person name="Posewitz M.C."/>
        </authorList>
    </citation>
    <scope>NUCLEOTIDE SEQUENCE</scope>
    <source>
        <strain evidence="1">NIVA-4/92</strain>
    </source>
</reference>
<evidence type="ECO:0000313" key="2">
    <source>
        <dbReference type="Proteomes" id="UP000751190"/>
    </source>
</evidence>
<sequence>MRAYPARAGVQEGACAALRNVAFGSSGKPGVARKRETVSSGALAAIARAMRSYAAPLAVQAVGCGALAAAEVGALDALVRAMRVHPANEGQHRLAGGGRGRKKLALRVGCRPAAARAKAAFPASKTVLQVVDMAMKLI</sequence>
<name>A0A8J6C6J4_DIALT</name>
<evidence type="ECO:0000313" key="1">
    <source>
        <dbReference type="EMBL" id="KAG8463612.1"/>
    </source>
</evidence>
<dbReference type="Gene3D" id="1.25.10.10">
    <property type="entry name" value="Leucine-rich Repeat Variant"/>
    <property type="match status" value="1"/>
</dbReference>